<evidence type="ECO:0000313" key="8">
    <source>
        <dbReference type="EMBL" id="KWV44754.1"/>
    </source>
</evidence>
<organism evidence="8 9">
    <name type="scientific">Bradyrhizobium macuxiense</name>
    <dbReference type="NCBI Taxonomy" id="1755647"/>
    <lineage>
        <taxon>Bacteria</taxon>
        <taxon>Pseudomonadati</taxon>
        <taxon>Pseudomonadota</taxon>
        <taxon>Alphaproteobacteria</taxon>
        <taxon>Hyphomicrobiales</taxon>
        <taxon>Nitrobacteraceae</taxon>
        <taxon>Bradyrhizobium</taxon>
    </lineage>
</organism>
<dbReference type="AlphaFoldDB" id="A0A109J9D8"/>
<dbReference type="InterPro" id="IPR052218">
    <property type="entry name" value="Preflagellin_Peptidase"/>
</dbReference>
<evidence type="ECO:0000256" key="4">
    <source>
        <dbReference type="ARBA" id="ARBA00022989"/>
    </source>
</evidence>
<dbReference type="PANTHER" id="PTHR36506:SF1">
    <property type="entry name" value="PREFLAGELLIN PEPTIDASE"/>
    <property type="match status" value="1"/>
</dbReference>
<keyword evidence="4 6" id="KW-1133">Transmembrane helix</keyword>
<dbReference type="Proteomes" id="UP000057737">
    <property type="component" value="Unassembled WGS sequence"/>
</dbReference>
<reference evidence="8 9" key="1">
    <citation type="submission" date="2015-11" db="EMBL/GenBank/DDBJ databases">
        <title>Draft Genome Sequence of the Strain BR 10303 (Bradyrhizobium sp.) isolated from nodules of Centrolobium paraense.</title>
        <authorList>
            <person name="Zelli J.E."/>
            <person name="Simoes-Araujo J.L."/>
            <person name="Barauna A.C."/>
            <person name="Silva K."/>
        </authorList>
    </citation>
    <scope>NUCLEOTIDE SEQUENCE [LARGE SCALE GENOMIC DNA]</scope>
    <source>
        <strain evidence="8 9">BR 10303</strain>
    </source>
</reference>
<keyword evidence="5 6" id="KW-0472">Membrane</keyword>
<dbReference type="EMBL" id="LNCU01000127">
    <property type="protein sequence ID" value="KWV44754.1"/>
    <property type="molecule type" value="Genomic_DNA"/>
</dbReference>
<feature type="domain" description="Prepilin type IV endopeptidase peptidase" evidence="7">
    <location>
        <begin position="9"/>
        <end position="112"/>
    </location>
</feature>
<evidence type="ECO:0000256" key="5">
    <source>
        <dbReference type="ARBA" id="ARBA00023136"/>
    </source>
</evidence>
<keyword evidence="9" id="KW-1185">Reference proteome</keyword>
<proteinExistence type="predicted"/>
<evidence type="ECO:0000259" key="7">
    <source>
        <dbReference type="Pfam" id="PF01478"/>
    </source>
</evidence>
<name>A0A109J9D8_9BRAD</name>
<dbReference type="Gene3D" id="1.20.120.1220">
    <property type="match status" value="1"/>
</dbReference>
<dbReference type="RefSeq" id="WP_066515676.1">
    <property type="nucleotide sequence ID" value="NZ_LNCU01000127.1"/>
</dbReference>
<feature type="transmembrane region" description="Helical" evidence="6">
    <location>
        <begin position="6"/>
        <end position="25"/>
    </location>
</feature>
<sequence length="175" mass="18634">MILDIARLMLFPALMAFAAASDLLTMTIPNRVSLALLAGFAVLAPLIGMGPYDILNHIGAGALVLVVAFGMFAMGWVGGGDAKVAAAIGLWFGFEHLLEYLVLASLFGGALTVLLLQFRLWPLPYPLASQAWLARLHDKQTGIPYGIALALGALLVYPETVWIKAIDLTHFAAMG</sequence>
<protein>
    <submittedName>
        <fullName evidence="8">Peptidase</fullName>
    </submittedName>
</protein>
<dbReference type="GO" id="GO:0005886">
    <property type="term" value="C:plasma membrane"/>
    <property type="evidence" value="ECO:0007669"/>
    <property type="project" value="UniProtKB-SubCell"/>
</dbReference>
<keyword evidence="2" id="KW-1003">Cell membrane</keyword>
<dbReference type="PANTHER" id="PTHR36506">
    <property type="entry name" value="PREFLAGELLIN PEPTIDASE"/>
    <property type="match status" value="1"/>
</dbReference>
<comment type="caution">
    <text evidence="8">The sequence shown here is derived from an EMBL/GenBank/DDBJ whole genome shotgun (WGS) entry which is preliminary data.</text>
</comment>
<feature type="transmembrane region" description="Helical" evidence="6">
    <location>
        <begin position="141"/>
        <end position="157"/>
    </location>
</feature>
<feature type="transmembrane region" description="Helical" evidence="6">
    <location>
        <begin position="32"/>
        <end position="52"/>
    </location>
</feature>
<feature type="transmembrane region" description="Helical" evidence="6">
    <location>
        <begin position="58"/>
        <end position="79"/>
    </location>
</feature>
<evidence type="ECO:0000256" key="3">
    <source>
        <dbReference type="ARBA" id="ARBA00022692"/>
    </source>
</evidence>
<evidence type="ECO:0000256" key="6">
    <source>
        <dbReference type="SAM" id="Phobius"/>
    </source>
</evidence>
<evidence type="ECO:0000256" key="2">
    <source>
        <dbReference type="ARBA" id="ARBA00022475"/>
    </source>
</evidence>
<gene>
    <name evidence="8" type="ORF">AS156_01870</name>
</gene>
<dbReference type="Pfam" id="PF01478">
    <property type="entry name" value="Peptidase_A24"/>
    <property type="match status" value="1"/>
</dbReference>
<dbReference type="GO" id="GO:0004190">
    <property type="term" value="F:aspartic-type endopeptidase activity"/>
    <property type="evidence" value="ECO:0007669"/>
    <property type="project" value="InterPro"/>
</dbReference>
<keyword evidence="3 6" id="KW-0812">Transmembrane</keyword>
<evidence type="ECO:0000313" key="9">
    <source>
        <dbReference type="Proteomes" id="UP000057737"/>
    </source>
</evidence>
<evidence type="ECO:0000256" key="1">
    <source>
        <dbReference type="ARBA" id="ARBA00004651"/>
    </source>
</evidence>
<feature type="transmembrane region" description="Helical" evidence="6">
    <location>
        <begin position="100"/>
        <end position="121"/>
    </location>
</feature>
<comment type="subcellular location">
    <subcellularLocation>
        <location evidence="1">Cell membrane</location>
        <topology evidence="1">Multi-pass membrane protein</topology>
    </subcellularLocation>
</comment>
<dbReference type="InterPro" id="IPR000045">
    <property type="entry name" value="Prepilin_IV_endopep_pep"/>
</dbReference>
<accession>A0A109J9D8</accession>
<dbReference type="OrthoDB" id="5329005at2"/>